<dbReference type="Gene3D" id="1.10.10.10">
    <property type="entry name" value="Winged helix-like DNA-binding domain superfamily/Winged helix DNA-binding domain"/>
    <property type="match status" value="1"/>
</dbReference>
<dbReference type="Pfam" id="PF04542">
    <property type="entry name" value="Sigma70_r2"/>
    <property type="match status" value="1"/>
</dbReference>
<dbReference type="InterPro" id="IPR014284">
    <property type="entry name" value="RNA_pol_sigma-70_dom"/>
</dbReference>
<evidence type="ECO:0000259" key="6">
    <source>
        <dbReference type="Pfam" id="PF08281"/>
    </source>
</evidence>
<dbReference type="EMBL" id="CP095071">
    <property type="protein sequence ID" value="UOQ84726.1"/>
    <property type="molecule type" value="Genomic_DNA"/>
</dbReference>
<dbReference type="InterPro" id="IPR013325">
    <property type="entry name" value="RNA_pol_sigma_r2"/>
</dbReference>
<evidence type="ECO:0000313" key="8">
    <source>
        <dbReference type="Proteomes" id="UP000831537"/>
    </source>
</evidence>
<dbReference type="InterPro" id="IPR039425">
    <property type="entry name" value="RNA_pol_sigma-70-like"/>
</dbReference>
<dbReference type="NCBIfam" id="TIGR02954">
    <property type="entry name" value="Sig70_famx3"/>
    <property type="match status" value="1"/>
</dbReference>
<dbReference type="RefSeq" id="WP_244742883.1">
    <property type="nucleotide sequence ID" value="NZ_CP095071.1"/>
</dbReference>
<feature type="domain" description="RNA polymerase sigma-70 region 2" evidence="5">
    <location>
        <begin position="21"/>
        <end position="88"/>
    </location>
</feature>
<dbReference type="PANTHER" id="PTHR43133">
    <property type="entry name" value="RNA POLYMERASE ECF-TYPE SIGMA FACTO"/>
    <property type="match status" value="1"/>
</dbReference>
<dbReference type="SUPFAM" id="SSF88946">
    <property type="entry name" value="Sigma2 domain of RNA polymerase sigma factors"/>
    <property type="match status" value="1"/>
</dbReference>
<evidence type="ECO:0000256" key="3">
    <source>
        <dbReference type="ARBA" id="ARBA00023082"/>
    </source>
</evidence>
<dbReference type="InterPro" id="IPR036388">
    <property type="entry name" value="WH-like_DNA-bd_sf"/>
</dbReference>
<keyword evidence="2" id="KW-0805">Transcription regulation</keyword>
<dbReference type="Gene3D" id="1.10.1740.10">
    <property type="match status" value="1"/>
</dbReference>
<gene>
    <name evidence="7" type="ORF">MUN87_19030</name>
</gene>
<keyword evidence="3" id="KW-0731">Sigma factor</keyword>
<name>A0ABY4GKN0_9BACI</name>
<evidence type="ECO:0000256" key="4">
    <source>
        <dbReference type="ARBA" id="ARBA00023163"/>
    </source>
</evidence>
<dbReference type="Proteomes" id="UP000831537">
    <property type="component" value="Chromosome"/>
</dbReference>
<organism evidence="7 8">
    <name type="scientific">Gracilibacillus salinarum</name>
    <dbReference type="NCBI Taxonomy" id="2932255"/>
    <lineage>
        <taxon>Bacteria</taxon>
        <taxon>Bacillati</taxon>
        <taxon>Bacillota</taxon>
        <taxon>Bacilli</taxon>
        <taxon>Bacillales</taxon>
        <taxon>Bacillaceae</taxon>
        <taxon>Gracilibacillus</taxon>
    </lineage>
</organism>
<sequence length="172" mass="20643">MSDQQMINKARRGNQKAFQELIQQEKNKLYRMAYMYVKNENDALDIVQETIYKAYISIKKLKKNQYFSTWLTRILINNALDFIKKNKRVIPIEAMEEFRTTEIYEVEDHIDLVDAINQLHDQYKTVIILRYYQDFTVKQIAETLNCPEGTVKTHLHRAVKQLKMYLKEESIQ</sequence>
<proteinExistence type="inferred from homology"/>
<dbReference type="InterPro" id="IPR013324">
    <property type="entry name" value="RNA_pol_sigma_r3/r4-like"/>
</dbReference>
<dbReference type="PANTHER" id="PTHR43133:SF51">
    <property type="entry name" value="RNA POLYMERASE SIGMA FACTOR"/>
    <property type="match status" value="1"/>
</dbReference>
<dbReference type="NCBIfam" id="TIGR02937">
    <property type="entry name" value="sigma70-ECF"/>
    <property type="match status" value="1"/>
</dbReference>
<reference evidence="7 8" key="1">
    <citation type="submission" date="2022-04" db="EMBL/GenBank/DDBJ databases">
        <title>Gracilibacillus sp. isolated from saltern.</title>
        <authorList>
            <person name="Won M."/>
            <person name="Lee C.-M."/>
            <person name="Woen H.-Y."/>
            <person name="Kwon S.-W."/>
        </authorList>
    </citation>
    <scope>NUCLEOTIDE SEQUENCE [LARGE SCALE GENOMIC DNA]</scope>
    <source>
        <strain evidence="7 8">SSPM10-3</strain>
    </source>
</reference>
<accession>A0ABY4GKN0</accession>
<dbReference type="InterPro" id="IPR007627">
    <property type="entry name" value="RNA_pol_sigma70_r2"/>
</dbReference>
<dbReference type="InterPro" id="IPR014300">
    <property type="entry name" value="RNA_pol_sigma-V"/>
</dbReference>
<dbReference type="CDD" id="cd06171">
    <property type="entry name" value="Sigma70_r4"/>
    <property type="match status" value="1"/>
</dbReference>
<evidence type="ECO:0000313" key="7">
    <source>
        <dbReference type="EMBL" id="UOQ84726.1"/>
    </source>
</evidence>
<dbReference type="SUPFAM" id="SSF88659">
    <property type="entry name" value="Sigma3 and sigma4 domains of RNA polymerase sigma factors"/>
    <property type="match status" value="1"/>
</dbReference>
<evidence type="ECO:0000256" key="1">
    <source>
        <dbReference type="ARBA" id="ARBA00010641"/>
    </source>
</evidence>
<comment type="similarity">
    <text evidence="1">Belongs to the sigma-70 factor family. ECF subfamily.</text>
</comment>
<feature type="domain" description="RNA polymerase sigma factor 70 region 4 type 2" evidence="6">
    <location>
        <begin position="111"/>
        <end position="162"/>
    </location>
</feature>
<protein>
    <submittedName>
        <fullName evidence="7">Sigma-70 family RNA polymerase sigma factor</fullName>
    </submittedName>
</protein>
<evidence type="ECO:0000259" key="5">
    <source>
        <dbReference type="Pfam" id="PF04542"/>
    </source>
</evidence>
<keyword evidence="4" id="KW-0804">Transcription</keyword>
<dbReference type="Pfam" id="PF08281">
    <property type="entry name" value="Sigma70_r4_2"/>
    <property type="match status" value="1"/>
</dbReference>
<keyword evidence="8" id="KW-1185">Reference proteome</keyword>
<evidence type="ECO:0000256" key="2">
    <source>
        <dbReference type="ARBA" id="ARBA00023015"/>
    </source>
</evidence>
<dbReference type="InterPro" id="IPR013249">
    <property type="entry name" value="RNA_pol_sigma70_r4_t2"/>
</dbReference>